<reference evidence="2" key="1">
    <citation type="submission" date="2022-10" db="EMBL/GenBank/DDBJ databases">
        <authorList>
            <person name="Turner M.S."/>
            <person name="Huang W."/>
        </authorList>
    </citation>
    <scope>NUCLEOTIDE SEQUENCE</scope>
    <source>
        <strain evidence="2">581</strain>
    </source>
</reference>
<protein>
    <submittedName>
        <fullName evidence="2">Nuclease domain-containing protein</fullName>
    </submittedName>
</protein>
<sequence length="591" mass="69853">MGLPFNVSINTRDLGDLELVFFKDFEDIFSDGNMIPEIKEFAEINVKFISEDKTNKLYLRELDDFELNNRKDSGDDDLYFLPSQQNIVIYERHTQDVPLVPGYYFFEVHLLSDKYFSAIKIIPKDLSSLQWENMRDEIESKVRGLSLDFIKRKRTERRNTSDKVAPNDTFVKIKNLSEDIPAVLSSLEALKKEAKVKIRKDYSWKNNGSKAQIDFKTIKMMQKYPDRKGQLYSANRFIDYDTEENQWLKFILTHILRFSKNSIEYLDRILEVINKNFEGEVRFSNYRSQANNTFINSTYYHRKLEMEKLRKQLFSFYIYVNDFLGERYFSSVSNRKSIFIPKTLVLSPKYNIVYKMYLKNIRTNNELHLDDSYNYFWRKTDLLYEIWSYIKTIDSLIEMGFVPESGWIFDYDSWLEPLPFLEDGTKVKMSRGSTSVSVVFNEVLKGQSFRNTLENPLKTSSNRKKPDIRIDLFDEQKYAGSIILDAKYKKLINIISSRYNNSSLTQLRSYRNDPFSSIIDIPDYLLRHVNSVASVFAVYPISEGKSSPKEFDEQQLFFSELRPGYGFEQFTIALSRQINERLNMHKETNKG</sequence>
<dbReference type="InterPro" id="IPR007505">
    <property type="entry name" value="PDDEXK_7"/>
</dbReference>
<dbReference type="EMBL" id="JAOWLP010000014">
    <property type="protein sequence ID" value="MDG4982289.1"/>
    <property type="molecule type" value="Genomic_DNA"/>
</dbReference>
<accession>A0A9X4NEK2</accession>
<feature type="domain" description="DUF2357" evidence="1">
    <location>
        <begin position="102"/>
        <end position="260"/>
    </location>
</feature>
<evidence type="ECO:0000259" key="1">
    <source>
        <dbReference type="Pfam" id="PF09823"/>
    </source>
</evidence>
<dbReference type="RefSeq" id="WP_231722721.1">
    <property type="nucleotide sequence ID" value="NZ_JAOWLP010000014.1"/>
</dbReference>
<comment type="caution">
    <text evidence="2">The sequence shown here is derived from an EMBL/GenBank/DDBJ whole genome shotgun (WGS) entry which is preliminary data.</text>
</comment>
<dbReference type="AlphaFoldDB" id="A0A9X4NEK2"/>
<evidence type="ECO:0000313" key="2">
    <source>
        <dbReference type="EMBL" id="MDG4982289.1"/>
    </source>
</evidence>
<proteinExistence type="predicted"/>
<dbReference type="Proteomes" id="UP001152656">
    <property type="component" value="Unassembled WGS sequence"/>
</dbReference>
<evidence type="ECO:0000313" key="3">
    <source>
        <dbReference type="Proteomes" id="UP001152656"/>
    </source>
</evidence>
<name>A0A9X4NEK2_9LACT</name>
<gene>
    <name evidence="2" type="ORF">OGZ39_11610</name>
</gene>
<dbReference type="Pfam" id="PF04411">
    <property type="entry name" value="PDDEXK_7"/>
    <property type="match status" value="1"/>
</dbReference>
<organism evidence="2 3">
    <name type="scientific">Lactococcus lactis</name>
    <dbReference type="NCBI Taxonomy" id="1358"/>
    <lineage>
        <taxon>Bacteria</taxon>
        <taxon>Bacillati</taxon>
        <taxon>Bacillota</taxon>
        <taxon>Bacilli</taxon>
        <taxon>Lactobacillales</taxon>
        <taxon>Streptococcaceae</taxon>
        <taxon>Lactococcus</taxon>
    </lineage>
</organism>
<dbReference type="InterPro" id="IPR018633">
    <property type="entry name" value="DUF2357"/>
</dbReference>
<dbReference type="Pfam" id="PF09823">
    <property type="entry name" value="DUF2357"/>
    <property type="match status" value="1"/>
</dbReference>
<reference evidence="2" key="2">
    <citation type="journal article" date="2023" name="Food Microbiol.">
        <title>Evaluation of the fermentation potential of lactic acid bacteria isolated from herbs, fruits and vegetables as starter cultures in nut-based milk alternatives.</title>
        <authorList>
            <person name="Huang W."/>
            <person name="Dong A."/>
            <person name="Pham H.T."/>
            <person name="Zhou C."/>
            <person name="Huo Z."/>
            <person name="Watjen A.P."/>
            <person name="Prakash S."/>
            <person name="Bang-Berthelsen C.H."/>
            <person name="Turner M.S."/>
        </authorList>
    </citation>
    <scope>NUCLEOTIDE SEQUENCE</scope>
    <source>
        <strain evidence="2">581</strain>
    </source>
</reference>